<feature type="compositionally biased region" description="Polar residues" evidence="1">
    <location>
        <begin position="1"/>
        <end position="13"/>
    </location>
</feature>
<dbReference type="Proteomes" id="UP000095283">
    <property type="component" value="Unplaced"/>
</dbReference>
<organism evidence="2 3">
    <name type="scientific">Heterorhabditis bacteriophora</name>
    <name type="common">Entomopathogenic nematode worm</name>
    <dbReference type="NCBI Taxonomy" id="37862"/>
    <lineage>
        <taxon>Eukaryota</taxon>
        <taxon>Metazoa</taxon>
        <taxon>Ecdysozoa</taxon>
        <taxon>Nematoda</taxon>
        <taxon>Chromadorea</taxon>
        <taxon>Rhabditida</taxon>
        <taxon>Rhabditina</taxon>
        <taxon>Rhabditomorpha</taxon>
        <taxon>Strongyloidea</taxon>
        <taxon>Heterorhabditidae</taxon>
        <taxon>Heterorhabditis</taxon>
    </lineage>
</organism>
<keyword evidence="2" id="KW-1185">Reference proteome</keyword>
<evidence type="ECO:0000256" key="1">
    <source>
        <dbReference type="SAM" id="MobiDB-lite"/>
    </source>
</evidence>
<reference evidence="3" key="1">
    <citation type="submission" date="2016-11" db="UniProtKB">
        <authorList>
            <consortium name="WormBaseParasite"/>
        </authorList>
    </citation>
    <scope>IDENTIFICATION</scope>
</reference>
<dbReference type="AlphaFoldDB" id="A0A1I7WUU5"/>
<dbReference type="WBParaSite" id="Hba_08954">
    <property type="protein sequence ID" value="Hba_08954"/>
    <property type="gene ID" value="Hba_08954"/>
</dbReference>
<accession>A0A1I7WUU5</accession>
<evidence type="ECO:0000313" key="2">
    <source>
        <dbReference type="Proteomes" id="UP000095283"/>
    </source>
</evidence>
<feature type="compositionally biased region" description="Basic and acidic residues" evidence="1">
    <location>
        <begin position="16"/>
        <end position="26"/>
    </location>
</feature>
<proteinExistence type="predicted"/>
<feature type="region of interest" description="Disordered" evidence="1">
    <location>
        <begin position="1"/>
        <end position="26"/>
    </location>
</feature>
<name>A0A1I7WUU5_HETBA</name>
<protein>
    <submittedName>
        <fullName evidence="3">AGC-kinase C-terminal domain-containing protein</fullName>
    </submittedName>
</protein>
<evidence type="ECO:0000313" key="3">
    <source>
        <dbReference type="WBParaSite" id="Hba_08954"/>
    </source>
</evidence>
<sequence>MSTARPLSKTTVLEGTEGKSIHQAGKNEEVFDFNSKSQESQDIIFSDEKKFDFDGPDGFTSY</sequence>